<dbReference type="Pfam" id="PF18718">
    <property type="entry name" value="CxC5"/>
    <property type="match status" value="1"/>
</dbReference>
<dbReference type="Proteomes" id="UP001465976">
    <property type="component" value="Unassembled WGS sequence"/>
</dbReference>
<sequence>MFDEIGGQQDWQNRVPGLQNHATGDQTPQFGTGLWDLEGHRVSSIWDSSNAGSTSSTNLYGVAPSDEAAQALLQLHNQPQAAPSESYMINYPIEDKPGSKTVRLNPYGHVDILKIPPRQPNMADFLHPSASLSSLVPDTIPSTLEPPPISAPPPTVNHVYPQSPVWYRTSDPGYALGTCYSTNVSADNIREERARQLSVAVPYGIDVEWNGRDFTYRNEVGGCVTPPPSVPLRIDIHQGNRWSGSATFACYHTPESLADLHPSVWAQVQPLFKALETEVFGRFADPNGLPDVRPFFSHENLKQNDRSSSAGQRTNVASGETQTYDGSYSLTITVEQGHENGTVKPISQLGTDSFRNQLHTIVSILKQLYKLLVPLSVSEFEWEMISFQLKDNNVFLMGGLDVSGVAVQMNVSSSALHRVLAGSLTRGLELAHSIGRPQGNLHPDPMDAVTVKTLLTVLFRLPKGSAAGSMLLARYGIQVPLGKSTGEVWVVNIVFDARTIHGARNVSIIEDDDFELFLPADLGENERSSDWHALKALWNKASKVNRVAFVQYVPHQAAFRTGNYACTPSVHFGNTGSLGDGDAMVKTLAGDGEHILGTSDESKSFLGTDASFALFNMLANSGIELDSEINASYLISKMSYVYRDKETGRSERRKLIAPSQDVLNPRDRDHIVRMRQYLAWYYQLLQSILLNITQPQFFEHQDQLLLPPPPPINPDYMSKSHSDIRQTALLPTAHGRLSQRQKQKQAEDIVPSSSSLKSKPRTASRTTTTAKSSTKSRKKRSTGCGQAKNTTKTVSKGAAMKMSGRTGEKRRRCDSEGESEIDVEERSPKKTCVRDVSDEEKETQELTVGLQGEFFVVGATVFGDYSLDKIVEHEYSDGTYWYRVSFEGWPLEKALWYKEIDLPDALSMVHEYKMQHKLGQTSPYTALDGSILQDVFGAETLQARYKYVVDARSIFTASRKSFAMDSNFKQFAAAYREQATRQHYLTASLSELPLPPVVDDNYPLSSSGASANHLFERVVEAIKPVPLLVETAFALDIWKQAVLWQQCRSIMILYHFLTWGLPDLANILVQTYSRDPKFLEDNYPRYYPLIHHLWGAVDKYRAQYRSHSRGKRVQQRRRMTNVHDNEGGDEEERNGNSRLVGAVDGVDVDGEDRLVVDVPGNLFGLHPSATEHAGQLTYCFRNKRVDPNNEGVAKHVREGFIDLVERHVIGPPLEGVVSPKAFGKRKAEQSSNAVQLLIDELVVRGALLTTVAEALGDESIFASPTVELLIQRPLTSLWDGRTYSRIADRLRKNRDHEVDHLRAWIANNVTSATLDLITDLGYQTHLVISEFVEGRKLSDRSYAGVNRRLVKEQVSGARKLKDDRRLLTVEELVGNRENISFGVVALILREVMLEDTGGHHQGLHWYLKGLDPSSGQPGAGFDQDCSYPIRHRNPATQLLQNHIPADRLTTELGLSNLFSWMGTGQGNRTSTFLSFLEDRRDKTFWSDGFEECQNQFIAAFHHNQSILIGHRNVSVPEDREAPPPNIPGLLQYSNCRIYGQAANLLKLMPTASNQRDFLNTFPPKSGPEERIRRKFAPYWEPRIQEKWRAFLGDMLDVDPGEFDQAQKHSWWDALDFIQSLGIDGFRDGLTAMQATNNLALAGVVLMPTIDEMASWIWLHQDKGAFRGLQQLGFASMPTRRAVVVALQCFCDHLWNNCPPNLCEALGCERGNVIDAEHLLCKVSRWTSKIKELQAQARDAEISSDFLTDTTFPFPLRAPIEVVQVILDRIQYLCSTQTGELEASRLNPSSHYVICLSVQPTATMLALDALTRLQTVLASNKPLSEKLSLSGLERFIRLAREMSFNGAAASIPKSPPSELPSTARHLLSLALNLTENEIQQIWAAALHVVWDGSQLSGNPTDDDCFRSYGSIAKHGAYLFRPPYEACITLGCQDHCLASNPPIECRAFTLRRGMLPAFYEARYCASESYWWYLQYKWNSNNLECNTGYYPNYFITNAGLTGSKRVYYENKVPEFLHVQMHTFVESALVRLFEAQMLFQHSSAQNITRVYNMVLGKGAVELPQSGNLLDAIREEVVYDAFYLHSLVRDCEWRGTGPLVLRHDVTQAERIDLALADRNRLMVGNGQEMWAHACDKCMKIVEQNGQKEYLTAVVTDGVTLGYPCCSFRPVCREPLRSSKDRFCPKHSSEALKCCVDGCDLQAERGHITCSLGEHRVCEEDLQMRSQVSMSQLKARFARAGEKYKEDGALETENEESAAEKAGTSVKPARLVKARMSRRWTHNEQLAVYPCGIIAGRCTFYNSEALNGVKDFLKAVYPPEYPGAQPCYFFYDHACGLLRHLRKEKDDYFKDSA</sequence>
<dbReference type="SUPFAM" id="SSF54160">
    <property type="entry name" value="Chromo domain-like"/>
    <property type="match status" value="1"/>
</dbReference>
<organism evidence="5 6">
    <name type="scientific">Marasmius crinis-equi</name>
    <dbReference type="NCBI Taxonomy" id="585013"/>
    <lineage>
        <taxon>Eukaryota</taxon>
        <taxon>Fungi</taxon>
        <taxon>Dikarya</taxon>
        <taxon>Basidiomycota</taxon>
        <taxon>Agaricomycotina</taxon>
        <taxon>Agaricomycetes</taxon>
        <taxon>Agaricomycetidae</taxon>
        <taxon>Agaricales</taxon>
        <taxon>Marasmiineae</taxon>
        <taxon>Marasmiaceae</taxon>
        <taxon>Marasmius</taxon>
    </lineage>
</organism>
<evidence type="ECO:0000256" key="1">
    <source>
        <dbReference type="SAM" id="Coils"/>
    </source>
</evidence>
<dbReference type="InterPro" id="IPR016197">
    <property type="entry name" value="Chromo-like_dom_sf"/>
</dbReference>
<feature type="compositionally biased region" description="Basic residues" evidence="2">
    <location>
        <begin position="1107"/>
        <end position="1120"/>
    </location>
</feature>
<evidence type="ECO:0000259" key="3">
    <source>
        <dbReference type="Pfam" id="PF18718"/>
    </source>
</evidence>
<comment type="caution">
    <text evidence="5">The sequence shown here is derived from an EMBL/GenBank/DDBJ whole genome shotgun (WGS) entry which is preliminary data.</text>
</comment>
<feature type="compositionally biased region" description="Polar residues" evidence="2">
    <location>
        <begin position="306"/>
        <end position="322"/>
    </location>
</feature>
<evidence type="ECO:0000313" key="6">
    <source>
        <dbReference type="Proteomes" id="UP001465976"/>
    </source>
</evidence>
<evidence type="ECO:0000256" key="2">
    <source>
        <dbReference type="SAM" id="MobiDB-lite"/>
    </source>
</evidence>
<feature type="region of interest" description="Disordered" evidence="2">
    <location>
        <begin position="735"/>
        <end position="826"/>
    </location>
</feature>
<feature type="compositionally biased region" description="Polar residues" evidence="2">
    <location>
        <begin position="20"/>
        <end position="30"/>
    </location>
</feature>
<protein>
    <submittedName>
        <fullName evidence="5">Uncharacterized protein</fullName>
    </submittedName>
</protein>
<name>A0ABR3FGI8_9AGAR</name>
<proteinExistence type="predicted"/>
<reference evidence="5 6" key="1">
    <citation type="submission" date="2024-02" db="EMBL/GenBank/DDBJ databases">
        <title>A draft genome for the cacao thread blight pathogen Marasmius crinis-equi.</title>
        <authorList>
            <person name="Cohen S.P."/>
            <person name="Baruah I.K."/>
            <person name="Amoako-Attah I."/>
            <person name="Bukari Y."/>
            <person name="Meinhardt L.W."/>
            <person name="Bailey B.A."/>
        </authorList>
    </citation>
    <scope>NUCLEOTIDE SEQUENCE [LARGE SCALE GENOMIC DNA]</scope>
    <source>
        <strain evidence="5 6">GH-76</strain>
    </source>
</reference>
<feature type="coiled-coil region" evidence="1">
    <location>
        <begin position="1715"/>
        <end position="1749"/>
    </location>
</feature>
<keyword evidence="6" id="KW-1185">Reference proteome</keyword>
<feature type="region of interest" description="Disordered" evidence="2">
    <location>
        <begin position="1"/>
        <end position="33"/>
    </location>
</feature>
<evidence type="ECO:0000313" key="5">
    <source>
        <dbReference type="EMBL" id="KAL0574434.1"/>
    </source>
</evidence>
<dbReference type="CDD" id="cd00024">
    <property type="entry name" value="CD_CSD"/>
    <property type="match status" value="1"/>
</dbReference>
<feature type="domain" description="CxC6 like cysteine cluster associated with KDZ" evidence="4">
    <location>
        <begin position="2149"/>
        <end position="2214"/>
    </location>
</feature>
<feature type="compositionally biased region" description="Low complexity" evidence="2">
    <location>
        <begin position="761"/>
        <end position="773"/>
    </location>
</feature>
<dbReference type="Pfam" id="PF18721">
    <property type="entry name" value="CxC6"/>
    <property type="match status" value="1"/>
</dbReference>
<feature type="domain" description="CxC5 like cysteine cluster associated with KDZ" evidence="3">
    <location>
        <begin position="1915"/>
        <end position="2050"/>
    </location>
</feature>
<dbReference type="InterPro" id="IPR041539">
    <property type="entry name" value="CxC5"/>
</dbReference>
<feature type="region of interest" description="Disordered" evidence="2">
    <location>
        <begin position="1107"/>
        <end position="1136"/>
    </location>
</feature>
<feature type="region of interest" description="Disordered" evidence="2">
    <location>
        <begin position="300"/>
        <end position="322"/>
    </location>
</feature>
<gene>
    <name evidence="5" type="ORF">V5O48_007520</name>
</gene>
<accession>A0ABR3FGI8</accession>
<dbReference type="InterPro" id="IPR040898">
    <property type="entry name" value="CxC6"/>
</dbReference>
<keyword evidence="1" id="KW-0175">Coiled coil</keyword>
<feature type="compositionally biased region" description="Polar residues" evidence="2">
    <location>
        <begin position="783"/>
        <end position="794"/>
    </location>
</feature>
<dbReference type="EMBL" id="JBAHYK010000397">
    <property type="protein sequence ID" value="KAL0574434.1"/>
    <property type="molecule type" value="Genomic_DNA"/>
</dbReference>
<evidence type="ECO:0000259" key="4">
    <source>
        <dbReference type="Pfam" id="PF18721"/>
    </source>
</evidence>